<gene>
    <name evidence="2" type="ORF">H0901_07290</name>
</gene>
<evidence type="ECO:0000256" key="1">
    <source>
        <dbReference type="SAM" id="Phobius"/>
    </source>
</evidence>
<accession>A0A841UYL0</accession>
<dbReference type="EMBL" id="JACEGC010000023">
    <property type="protein sequence ID" value="MBC1195085.1"/>
    <property type="molecule type" value="Genomic_DNA"/>
</dbReference>
<reference evidence="2 3" key="1">
    <citation type="submission" date="2020-07" db="EMBL/GenBank/DDBJ databases">
        <title>Genomes of two Microcystis aeruginosa (Cyanobacteria) strains from Florida (USA) with disparate toxicogenic potential.</title>
        <authorList>
            <person name="Lefler F.W."/>
            <person name="Barbosa M."/>
            <person name="Berthold D.E."/>
            <person name="Laughinghouse H.D. IV."/>
        </authorList>
    </citation>
    <scope>NUCLEOTIDE SEQUENCE [LARGE SCALE GENOMIC DNA]</scope>
    <source>
        <strain evidence="2 3">BLCCF158</strain>
    </source>
</reference>
<dbReference type="Proteomes" id="UP000525432">
    <property type="component" value="Unassembled WGS sequence"/>
</dbReference>
<keyword evidence="1" id="KW-0812">Transmembrane</keyword>
<keyword evidence="1" id="KW-0472">Membrane</keyword>
<dbReference type="RefSeq" id="WP_185239153.1">
    <property type="nucleotide sequence ID" value="NZ_JACEGC010000023.1"/>
</dbReference>
<organism evidence="2 3">
    <name type="scientific">Microcystis aeruginosa BLCC-F158</name>
    <dbReference type="NCBI Taxonomy" id="2755316"/>
    <lineage>
        <taxon>Bacteria</taxon>
        <taxon>Bacillati</taxon>
        <taxon>Cyanobacteriota</taxon>
        <taxon>Cyanophyceae</taxon>
        <taxon>Oscillatoriophycideae</taxon>
        <taxon>Chroococcales</taxon>
        <taxon>Microcystaceae</taxon>
        <taxon>Microcystis</taxon>
    </lineage>
</organism>
<keyword evidence="1" id="KW-1133">Transmembrane helix</keyword>
<comment type="caution">
    <text evidence="2">The sequence shown here is derived from an EMBL/GenBank/DDBJ whole genome shotgun (WGS) entry which is preliminary data.</text>
</comment>
<dbReference type="AlphaFoldDB" id="A0A841UYL0"/>
<proteinExistence type="predicted"/>
<sequence length="198" mass="22340">MLAVKSLIYVFLIVALAGLSYIPTLFHNYGNYAIGGFSMQSEAYFSQVGLKLDLVPSPQFLAPDNAIILFWHIGISKKPIAPLLLTALPSQNERLNKVLTEMRYTEHIVDRLSSQQVEEVLNEVLEKELFYPEQPLSRELGNFMLVCTNGNVAWVRFPTPEQTLTLLLVACPPQRMEGSSCQKIKPLVNLLTYRQQGK</sequence>
<name>A0A841UYL0_MICAE</name>
<evidence type="ECO:0000313" key="2">
    <source>
        <dbReference type="EMBL" id="MBC1195085.1"/>
    </source>
</evidence>
<evidence type="ECO:0000313" key="3">
    <source>
        <dbReference type="Proteomes" id="UP000525432"/>
    </source>
</evidence>
<protein>
    <submittedName>
        <fullName evidence="2">Uncharacterized protein</fullName>
    </submittedName>
</protein>
<feature type="transmembrane region" description="Helical" evidence="1">
    <location>
        <begin position="6"/>
        <end position="26"/>
    </location>
</feature>